<feature type="compositionally biased region" description="Low complexity" evidence="2">
    <location>
        <begin position="8"/>
        <end position="18"/>
    </location>
</feature>
<keyword evidence="1" id="KW-0175">Coiled coil</keyword>
<organism evidence="3 4">
    <name type="scientific">Nesidiocoris tenuis</name>
    <dbReference type="NCBI Taxonomy" id="355587"/>
    <lineage>
        <taxon>Eukaryota</taxon>
        <taxon>Metazoa</taxon>
        <taxon>Ecdysozoa</taxon>
        <taxon>Arthropoda</taxon>
        <taxon>Hexapoda</taxon>
        <taxon>Insecta</taxon>
        <taxon>Pterygota</taxon>
        <taxon>Neoptera</taxon>
        <taxon>Paraneoptera</taxon>
        <taxon>Hemiptera</taxon>
        <taxon>Heteroptera</taxon>
        <taxon>Panheteroptera</taxon>
        <taxon>Cimicomorpha</taxon>
        <taxon>Miridae</taxon>
        <taxon>Dicyphina</taxon>
        <taxon>Nesidiocoris</taxon>
    </lineage>
</organism>
<reference evidence="3 4" key="1">
    <citation type="submission" date="2023-09" db="EMBL/GenBank/DDBJ databases">
        <title>Nesidiocoris tenuis whole genome shotgun sequence.</title>
        <authorList>
            <person name="Shibata T."/>
            <person name="Shimoda M."/>
            <person name="Kobayashi T."/>
            <person name="Uehara T."/>
        </authorList>
    </citation>
    <scope>NUCLEOTIDE SEQUENCE [LARGE SCALE GENOMIC DNA]</scope>
    <source>
        <strain evidence="3 4">Japan</strain>
    </source>
</reference>
<feature type="region of interest" description="Disordered" evidence="2">
    <location>
        <begin position="1"/>
        <end position="45"/>
    </location>
</feature>
<evidence type="ECO:0000313" key="3">
    <source>
        <dbReference type="EMBL" id="BES92753.1"/>
    </source>
</evidence>
<dbReference type="Proteomes" id="UP001307889">
    <property type="component" value="Chromosome 3"/>
</dbReference>
<keyword evidence="4" id="KW-1185">Reference proteome</keyword>
<evidence type="ECO:0000313" key="4">
    <source>
        <dbReference type="Proteomes" id="UP001307889"/>
    </source>
</evidence>
<dbReference type="Gene3D" id="1.20.5.170">
    <property type="match status" value="1"/>
</dbReference>
<gene>
    <name evidence="3" type="ORF">NTJ_05563</name>
</gene>
<dbReference type="EMBL" id="AP028911">
    <property type="protein sequence ID" value="BES92753.1"/>
    <property type="molecule type" value="Genomic_DNA"/>
</dbReference>
<accession>A0ABN7ALB1</accession>
<name>A0ABN7ALB1_9HEMI</name>
<sequence>MSGHNTSSRDSQQSALSSKRNREQRSPQADSEAKKTRTPCSEMAQVTQKSLDDLYERIMMGVNTAMRTELASFATKVEINQLVEKVEALANENTGLRAEIADLRKENAGLRNAVDDLEVKFRSRRLVVRGLDTSKEADAKTAVERFFADLLGTPAISVGINQVFAGASPRPTLLIELASDRDVFRVLAGSGKLRGSGVSVTRDLPPETRKRANRMLRLRWEVRRLCPQAKVVLRTDRLWVNNRRFSWLGDSLVCEGASGVDALLEATGVDFAGAIRDIVSFKRPPDAV</sequence>
<evidence type="ECO:0000256" key="2">
    <source>
        <dbReference type="SAM" id="MobiDB-lite"/>
    </source>
</evidence>
<feature type="compositionally biased region" description="Basic and acidic residues" evidence="2">
    <location>
        <begin position="20"/>
        <end position="35"/>
    </location>
</feature>
<evidence type="ECO:0000256" key="1">
    <source>
        <dbReference type="SAM" id="Coils"/>
    </source>
</evidence>
<proteinExistence type="predicted"/>
<feature type="coiled-coil region" evidence="1">
    <location>
        <begin position="79"/>
        <end position="120"/>
    </location>
</feature>
<protein>
    <submittedName>
        <fullName evidence="3">Uncharacterized protein</fullName>
    </submittedName>
</protein>